<reference evidence="1 2" key="1">
    <citation type="submission" date="2021-05" db="EMBL/GenBank/DDBJ databases">
        <title>Genome Assembly of Synthetic Allotetraploid Brassica napus Reveals Homoeologous Exchanges between Subgenomes.</title>
        <authorList>
            <person name="Davis J.T."/>
        </authorList>
    </citation>
    <scope>NUCLEOTIDE SEQUENCE [LARGE SCALE GENOMIC DNA]</scope>
    <source>
        <strain evidence="2">cv. Da-Ae</strain>
        <tissue evidence="1">Seedling</tissue>
    </source>
</reference>
<comment type="caution">
    <text evidence="1">The sequence shown here is derived from an EMBL/GenBank/DDBJ whole genome shotgun (WGS) entry which is preliminary data.</text>
</comment>
<organism evidence="1 2">
    <name type="scientific">Brassica napus</name>
    <name type="common">Rape</name>
    <dbReference type="NCBI Taxonomy" id="3708"/>
    <lineage>
        <taxon>Eukaryota</taxon>
        <taxon>Viridiplantae</taxon>
        <taxon>Streptophyta</taxon>
        <taxon>Embryophyta</taxon>
        <taxon>Tracheophyta</taxon>
        <taxon>Spermatophyta</taxon>
        <taxon>Magnoliopsida</taxon>
        <taxon>eudicotyledons</taxon>
        <taxon>Gunneridae</taxon>
        <taxon>Pentapetalae</taxon>
        <taxon>rosids</taxon>
        <taxon>malvids</taxon>
        <taxon>Brassicales</taxon>
        <taxon>Brassicaceae</taxon>
        <taxon>Brassiceae</taxon>
        <taxon>Brassica</taxon>
    </lineage>
</organism>
<proteinExistence type="predicted"/>
<sequence length="86" mass="9822">MANSKILLFDLRLGRCSSTAEVVTVLGQECQAKSGTKKDEELRRGVREWQSGRVSDREKRSTRRRTVSVKRISRSVLMSWTDGYTS</sequence>
<evidence type="ECO:0000313" key="1">
    <source>
        <dbReference type="EMBL" id="KAH0878211.1"/>
    </source>
</evidence>
<name>A0ABQ7ZDS1_BRANA</name>
<dbReference type="EMBL" id="JAGKQM010000015">
    <property type="protein sequence ID" value="KAH0878211.1"/>
    <property type="molecule type" value="Genomic_DNA"/>
</dbReference>
<evidence type="ECO:0000313" key="2">
    <source>
        <dbReference type="Proteomes" id="UP000824890"/>
    </source>
</evidence>
<gene>
    <name evidence="1" type="ORF">HID58_065605</name>
</gene>
<keyword evidence="2" id="KW-1185">Reference proteome</keyword>
<dbReference type="Proteomes" id="UP000824890">
    <property type="component" value="Unassembled WGS sequence"/>
</dbReference>
<accession>A0ABQ7ZDS1</accession>
<protein>
    <submittedName>
        <fullName evidence="1">Uncharacterized protein</fullName>
    </submittedName>
</protein>